<gene>
    <name evidence="2" type="ORF">SAMN05661012_01391</name>
    <name evidence="3" type="ORF">SR876_22855</name>
</gene>
<dbReference type="AlphaFoldDB" id="A0A1K1NPQ4"/>
<evidence type="ECO:0000313" key="3">
    <source>
        <dbReference type="EMBL" id="WQG87773.1"/>
    </source>
</evidence>
<evidence type="ECO:0000313" key="2">
    <source>
        <dbReference type="EMBL" id="SFW37440.1"/>
    </source>
</evidence>
<dbReference type="Proteomes" id="UP001326715">
    <property type="component" value="Chromosome"/>
</dbReference>
<accession>A0A1K1NPQ4</accession>
<dbReference type="RefSeq" id="WP_177318559.1">
    <property type="nucleotide sequence ID" value="NZ_CBHWAX010000049.1"/>
</dbReference>
<evidence type="ECO:0000313" key="4">
    <source>
        <dbReference type="Proteomes" id="UP000183788"/>
    </source>
</evidence>
<keyword evidence="5" id="KW-1185">Reference proteome</keyword>
<reference evidence="2 4" key="1">
    <citation type="submission" date="2016-11" db="EMBL/GenBank/DDBJ databases">
        <authorList>
            <person name="Jaros S."/>
            <person name="Januszkiewicz K."/>
            <person name="Wedrychowicz H."/>
        </authorList>
    </citation>
    <scope>NUCLEOTIDE SEQUENCE [LARGE SCALE GENOMIC DNA]</scope>
    <source>
        <strain evidence="2 4">DSM 784</strain>
    </source>
</reference>
<proteinExistence type="predicted"/>
<protein>
    <submittedName>
        <fullName evidence="2">Uncharacterized protein</fullName>
    </submittedName>
</protein>
<feature type="compositionally biased region" description="Basic residues" evidence="1">
    <location>
        <begin position="46"/>
        <end position="55"/>
    </location>
</feature>
<evidence type="ECO:0000313" key="5">
    <source>
        <dbReference type="Proteomes" id="UP001326715"/>
    </source>
</evidence>
<evidence type="ECO:0000256" key="1">
    <source>
        <dbReference type="SAM" id="MobiDB-lite"/>
    </source>
</evidence>
<name>A0A1K1NPQ4_9BACT</name>
<dbReference type="Proteomes" id="UP000183788">
    <property type="component" value="Unassembled WGS sequence"/>
</dbReference>
<sequence>MAKDQETGTKHESGKKVKHPSQAEAIGLTTNKEKNRGPHPTGVAKKAAHRMANHG</sequence>
<reference evidence="3 5" key="2">
    <citation type="submission" date="2023-11" db="EMBL/GenBank/DDBJ databases">
        <title>MicrobeMod: A computational toolkit for identifying prokaryotic methylation and restriction-modification with nanopore sequencing.</title>
        <authorList>
            <person name="Crits-Christoph A."/>
            <person name="Kang S.C."/>
            <person name="Lee H."/>
            <person name="Ostrov N."/>
        </authorList>
    </citation>
    <scope>NUCLEOTIDE SEQUENCE [LARGE SCALE GENOMIC DNA]</scope>
    <source>
        <strain evidence="3 5">ATCC 23090</strain>
    </source>
</reference>
<dbReference type="EMBL" id="FPIZ01000004">
    <property type="protein sequence ID" value="SFW37440.1"/>
    <property type="molecule type" value="Genomic_DNA"/>
</dbReference>
<feature type="compositionally biased region" description="Basic and acidic residues" evidence="1">
    <location>
        <begin position="1"/>
        <end position="15"/>
    </location>
</feature>
<organism evidence="2 4">
    <name type="scientific">Chitinophaga sancti</name>
    <dbReference type="NCBI Taxonomy" id="1004"/>
    <lineage>
        <taxon>Bacteria</taxon>
        <taxon>Pseudomonadati</taxon>
        <taxon>Bacteroidota</taxon>
        <taxon>Chitinophagia</taxon>
        <taxon>Chitinophagales</taxon>
        <taxon>Chitinophagaceae</taxon>
        <taxon>Chitinophaga</taxon>
    </lineage>
</organism>
<dbReference type="EMBL" id="CP140154">
    <property type="protein sequence ID" value="WQG87773.1"/>
    <property type="molecule type" value="Genomic_DNA"/>
</dbReference>
<feature type="region of interest" description="Disordered" evidence="1">
    <location>
        <begin position="1"/>
        <end position="55"/>
    </location>
</feature>